<feature type="region of interest" description="Disordered" evidence="18">
    <location>
        <begin position="745"/>
        <end position="849"/>
    </location>
</feature>
<evidence type="ECO:0000256" key="7">
    <source>
        <dbReference type="ARBA" id="ARBA00022679"/>
    </source>
</evidence>
<dbReference type="AlphaFoldDB" id="A0A521DPC6"/>
<evidence type="ECO:0000256" key="8">
    <source>
        <dbReference type="ARBA" id="ARBA00022692"/>
    </source>
</evidence>
<keyword evidence="11" id="KW-0573">Peptidoglycan synthesis</keyword>
<reference evidence="22 23" key="1">
    <citation type="submission" date="2017-05" db="EMBL/GenBank/DDBJ databases">
        <authorList>
            <person name="Varghese N."/>
            <person name="Submissions S."/>
        </authorList>
    </citation>
    <scope>NUCLEOTIDE SEQUENCE [LARGE SCALE GENOMIC DNA]</scope>
    <source>
        <strain evidence="22 23">DSM 45474</strain>
    </source>
</reference>
<dbReference type="RefSeq" id="WP_142505749.1">
    <property type="nucleotide sequence ID" value="NZ_FXTI01000006.1"/>
</dbReference>
<evidence type="ECO:0000256" key="9">
    <source>
        <dbReference type="ARBA" id="ARBA00022801"/>
    </source>
</evidence>
<evidence type="ECO:0000256" key="17">
    <source>
        <dbReference type="ARBA" id="ARBA00049902"/>
    </source>
</evidence>
<feature type="compositionally biased region" description="Polar residues" evidence="18">
    <location>
        <begin position="745"/>
        <end position="756"/>
    </location>
</feature>
<protein>
    <submittedName>
        <fullName evidence="22">Penicillin-binding protein 2A</fullName>
    </submittedName>
</protein>
<dbReference type="SUPFAM" id="SSF56601">
    <property type="entry name" value="beta-lactamase/transpeptidase-like"/>
    <property type="match status" value="1"/>
</dbReference>
<evidence type="ECO:0000259" key="21">
    <source>
        <dbReference type="Pfam" id="PF00912"/>
    </source>
</evidence>
<keyword evidence="15" id="KW-0961">Cell wall biogenesis/degradation</keyword>
<feature type="region of interest" description="Disordered" evidence="18">
    <location>
        <begin position="691"/>
        <end position="713"/>
    </location>
</feature>
<evidence type="ECO:0000256" key="6">
    <source>
        <dbReference type="ARBA" id="ARBA00022676"/>
    </source>
</evidence>
<evidence type="ECO:0000256" key="15">
    <source>
        <dbReference type="ARBA" id="ARBA00023316"/>
    </source>
</evidence>
<dbReference type="InterPro" id="IPR036950">
    <property type="entry name" value="PBP_transglycosylase"/>
</dbReference>
<dbReference type="InterPro" id="IPR023346">
    <property type="entry name" value="Lysozyme-like_dom_sf"/>
</dbReference>
<organism evidence="22 23">
    <name type="scientific">Melghirimyces algeriensis</name>
    <dbReference type="NCBI Taxonomy" id="910412"/>
    <lineage>
        <taxon>Bacteria</taxon>
        <taxon>Bacillati</taxon>
        <taxon>Bacillota</taxon>
        <taxon>Bacilli</taxon>
        <taxon>Bacillales</taxon>
        <taxon>Thermoactinomycetaceae</taxon>
        <taxon>Melghirimyces</taxon>
    </lineage>
</organism>
<evidence type="ECO:0000256" key="18">
    <source>
        <dbReference type="SAM" id="MobiDB-lite"/>
    </source>
</evidence>
<name>A0A521DPC6_9BACL</name>
<evidence type="ECO:0000256" key="4">
    <source>
        <dbReference type="ARBA" id="ARBA00022645"/>
    </source>
</evidence>
<evidence type="ECO:0000256" key="2">
    <source>
        <dbReference type="ARBA" id="ARBA00007739"/>
    </source>
</evidence>
<evidence type="ECO:0000256" key="14">
    <source>
        <dbReference type="ARBA" id="ARBA00023268"/>
    </source>
</evidence>
<keyword evidence="10" id="KW-0133">Cell shape</keyword>
<feature type="transmembrane region" description="Helical" evidence="19">
    <location>
        <begin position="36"/>
        <end position="57"/>
    </location>
</feature>
<dbReference type="GO" id="GO:0008955">
    <property type="term" value="F:peptidoglycan glycosyltransferase activity"/>
    <property type="evidence" value="ECO:0007669"/>
    <property type="project" value="UniProtKB-EC"/>
</dbReference>
<evidence type="ECO:0000256" key="12">
    <source>
        <dbReference type="ARBA" id="ARBA00022989"/>
    </source>
</evidence>
<comment type="similarity">
    <text evidence="1">In the C-terminal section; belongs to the transpeptidase family.</text>
</comment>
<evidence type="ECO:0000256" key="19">
    <source>
        <dbReference type="SAM" id="Phobius"/>
    </source>
</evidence>
<evidence type="ECO:0000259" key="20">
    <source>
        <dbReference type="Pfam" id="PF00905"/>
    </source>
</evidence>
<dbReference type="PANTHER" id="PTHR32282">
    <property type="entry name" value="BINDING PROTEIN TRANSPEPTIDASE, PUTATIVE-RELATED"/>
    <property type="match status" value="1"/>
</dbReference>
<dbReference type="GO" id="GO:0071555">
    <property type="term" value="P:cell wall organization"/>
    <property type="evidence" value="ECO:0007669"/>
    <property type="project" value="UniProtKB-KW"/>
</dbReference>
<dbReference type="InterPro" id="IPR013783">
    <property type="entry name" value="Ig-like_fold"/>
</dbReference>
<evidence type="ECO:0000313" key="22">
    <source>
        <dbReference type="EMBL" id="SMO73579.1"/>
    </source>
</evidence>
<comment type="catalytic activity">
    <reaction evidence="16">
        <text>Preferential cleavage: (Ac)2-L-Lys-D-Ala-|-D-Ala. Also transpeptidation of peptidyl-alanyl moieties that are N-acyl substituents of D-alanine.</text>
        <dbReference type="EC" id="3.4.16.4"/>
    </reaction>
</comment>
<dbReference type="InterPro" id="IPR001460">
    <property type="entry name" value="PCN-bd_Tpept"/>
</dbReference>
<dbReference type="EMBL" id="FXTI01000006">
    <property type="protein sequence ID" value="SMO73579.1"/>
    <property type="molecule type" value="Genomic_DNA"/>
</dbReference>
<comment type="catalytic activity">
    <reaction evidence="17">
        <text>[GlcNAc-(1-&gt;4)-Mur2Ac(oyl-L-Ala-gamma-D-Glu-L-Lys-D-Ala-D-Ala)](n)-di-trans,octa-cis-undecaprenyl diphosphate + beta-D-GlcNAc-(1-&gt;4)-Mur2Ac(oyl-L-Ala-gamma-D-Glu-L-Lys-D-Ala-D-Ala)-di-trans,octa-cis-undecaprenyl diphosphate = [GlcNAc-(1-&gt;4)-Mur2Ac(oyl-L-Ala-gamma-D-Glu-L-Lys-D-Ala-D-Ala)](n+1)-di-trans,octa-cis-undecaprenyl diphosphate + di-trans,octa-cis-undecaprenyl diphosphate + H(+)</text>
        <dbReference type="Rhea" id="RHEA:23708"/>
        <dbReference type="Rhea" id="RHEA-COMP:9602"/>
        <dbReference type="Rhea" id="RHEA-COMP:9603"/>
        <dbReference type="ChEBI" id="CHEBI:15378"/>
        <dbReference type="ChEBI" id="CHEBI:58405"/>
        <dbReference type="ChEBI" id="CHEBI:60033"/>
        <dbReference type="ChEBI" id="CHEBI:78435"/>
        <dbReference type="EC" id="2.4.99.28"/>
    </reaction>
</comment>
<dbReference type="GO" id="GO:0009002">
    <property type="term" value="F:serine-type D-Ala-D-Ala carboxypeptidase activity"/>
    <property type="evidence" value="ECO:0007669"/>
    <property type="project" value="UniProtKB-EC"/>
</dbReference>
<dbReference type="GO" id="GO:0030288">
    <property type="term" value="C:outer membrane-bounded periplasmic space"/>
    <property type="evidence" value="ECO:0007669"/>
    <property type="project" value="TreeGrafter"/>
</dbReference>
<dbReference type="Gene3D" id="3.40.710.10">
    <property type="entry name" value="DD-peptidase/beta-lactamase superfamily"/>
    <property type="match status" value="1"/>
</dbReference>
<evidence type="ECO:0000256" key="10">
    <source>
        <dbReference type="ARBA" id="ARBA00022960"/>
    </source>
</evidence>
<evidence type="ECO:0000313" key="23">
    <source>
        <dbReference type="Proteomes" id="UP000315636"/>
    </source>
</evidence>
<keyword evidence="6" id="KW-0328">Glycosyltransferase</keyword>
<keyword evidence="23" id="KW-1185">Reference proteome</keyword>
<keyword evidence="9" id="KW-0378">Hydrolase</keyword>
<keyword evidence="5" id="KW-0645">Protease</keyword>
<dbReference type="GO" id="GO:0008360">
    <property type="term" value="P:regulation of cell shape"/>
    <property type="evidence" value="ECO:0007669"/>
    <property type="project" value="UniProtKB-KW"/>
</dbReference>
<feature type="domain" description="Glycosyl transferase family 51" evidence="21">
    <location>
        <begin position="81"/>
        <end position="260"/>
    </location>
</feature>
<keyword evidence="7" id="KW-0808">Transferase</keyword>
<dbReference type="GO" id="GO:0008658">
    <property type="term" value="F:penicillin binding"/>
    <property type="evidence" value="ECO:0007669"/>
    <property type="project" value="InterPro"/>
</dbReference>
<dbReference type="OrthoDB" id="9766909at2"/>
<evidence type="ECO:0000256" key="13">
    <source>
        <dbReference type="ARBA" id="ARBA00023136"/>
    </source>
</evidence>
<dbReference type="Pfam" id="PF00905">
    <property type="entry name" value="Transpeptidase"/>
    <property type="match status" value="1"/>
</dbReference>
<feature type="domain" description="Penicillin-binding protein transpeptidase" evidence="20">
    <location>
        <begin position="354"/>
        <end position="631"/>
    </location>
</feature>
<keyword evidence="14" id="KW-0511">Multifunctional enzyme</keyword>
<evidence type="ECO:0000256" key="3">
    <source>
        <dbReference type="ARBA" id="ARBA00022475"/>
    </source>
</evidence>
<dbReference type="FunFam" id="1.10.3810.10:FF:000001">
    <property type="entry name" value="Penicillin-binding protein 1A"/>
    <property type="match status" value="1"/>
</dbReference>
<accession>A0A521DPC6</accession>
<dbReference type="Pfam" id="PF00912">
    <property type="entry name" value="Transgly"/>
    <property type="match status" value="1"/>
</dbReference>
<dbReference type="Proteomes" id="UP000315636">
    <property type="component" value="Unassembled WGS sequence"/>
</dbReference>
<dbReference type="InterPro" id="IPR012338">
    <property type="entry name" value="Beta-lactam/transpept-like"/>
</dbReference>
<proteinExistence type="inferred from homology"/>
<evidence type="ECO:0000256" key="16">
    <source>
        <dbReference type="ARBA" id="ARBA00034000"/>
    </source>
</evidence>
<gene>
    <name evidence="22" type="ORF">SAMN06264849_106174</name>
</gene>
<evidence type="ECO:0000256" key="11">
    <source>
        <dbReference type="ARBA" id="ARBA00022984"/>
    </source>
</evidence>
<dbReference type="InterPro" id="IPR050396">
    <property type="entry name" value="Glycosyltr_51/Transpeptidase"/>
</dbReference>
<keyword evidence="4" id="KW-0121">Carboxypeptidase</keyword>
<dbReference type="Gene3D" id="2.60.40.10">
    <property type="entry name" value="Immunoglobulins"/>
    <property type="match status" value="1"/>
</dbReference>
<sequence length="863" mass="97650">MEENNGKGLDERKRVYSRKSRYSTQKGWRRFFNRKWILLTLITTLLLVVGGCSAIMMSAKSLPLDRLNEIDVASTVYDVNGKPVTKLGSINKEYVKMEDVKSRKLIEETFISVEDRRFYEHNGVDFRSILRAVVTNVMEGRKAQGGGTITMQLARNVILENKSKTYLRKLKEVGTAWNLERKYSKEEILEAYLNFIYFGNDVQGISMASKIYFDKDLTKQKLEPHEAALLAALPKAPSLYNPYRNEEKAKERRNLVLRLMERQGVLSTEEKEKYQAMDLGVNRKYLKKHLKKERYTAYKHYIMEEAEERFQLSETELATGGYKIYTHLVPHAQRAIEKAFDNDDLFQNQKQLDGGATIVNPRTGGLVAIAGGREYKGQGYMLRSKEEKRQPGSAIKPITVYAPAVQEKGYNEYSPVPDPPGFHIQDWRPKNFQRRYYDRLPLKDVLAKSLNVATAWLLKNEVGLGTASDYAQRMGLELVEKDRHSHAALALGGLTKGVNTVQMAQAYSAFANNGKLTDVHGIRKISTANEDREWVTEETIQKDQQVLTPKTAYYLTRMLHYNVRQGTGKNAQLPDGRDVAGKTGTTQGSKEAWFVGYTQEYVMSAMVFNQNDGKVELSGGKYPARIFRSVMSEALKGTPVSRFTNPGVPEPKPPFKLRPVDLSASFDKEKEVVQLKWNDYADRLKYRVERSEDGQNWKPIGETQAGGFTDPNIVLPRPESAPLDEIFGRRTSVYHYRVIAVDQVENQEAEPSNTVTLEIHPSENPPPENPEEGDSPGEDEAPNGDQQGEPPGDQEGEQQGDQQGEQQGDQQGDQQNDQQGDQGESQGTDPSGDAVGNDSIGERSSWLWKNGSGFNFLYRWIID</sequence>
<evidence type="ECO:0000256" key="5">
    <source>
        <dbReference type="ARBA" id="ARBA00022670"/>
    </source>
</evidence>
<keyword evidence="12 19" id="KW-1133">Transmembrane helix</keyword>
<dbReference type="GO" id="GO:0006508">
    <property type="term" value="P:proteolysis"/>
    <property type="evidence" value="ECO:0007669"/>
    <property type="project" value="UniProtKB-KW"/>
</dbReference>
<comment type="similarity">
    <text evidence="2">In the N-terminal section; belongs to the glycosyltransferase 51 family.</text>
</comment>
<feature type="compositionally biased region" description="Low complexity" evidence="18">
    <location>
        <begin position="799"/>
        <end position="827"/>
    </location>
</feature>
<dbReference type="PANTHER" id="PTHR32282:SF32">
    <property type="entry name" value="PENICILLIN-BINDING PROTEIN 2A"/>
    <property type="match status" value="1"/>
</dbReference>
<dbReference type="GO" id="GO:0009252">
    <property type="term" value="P:peptidoglycan biosynthetic process"/>
    <property type="evidence" value="ECO:0007669"/>
    <property type="project" value="UniProtKB-KW"/>
</dbReference>
<keyword evidence="8 19" id="KW-0812">Transmembrane</keyword>
<dbReference type="Gene3D" id="1.10.3810.10">
    <property type="entry name" value="Biosynthetic peptidoglycan transglycosylase-like"/>
    <property type="match status" value="1"/>
</dbReference>
<dbReference type="InterPro" id="IPR001264">
    <property type="entry name" value="Glyco_trans_51"/>
</dbReference>
<evidence type="ECO:0000256" key="1">
    <source>
        <dbReference type="ARBA" id="ARBA00007090"/>
    </source>
</evidence>
<keyword evidence="13 19" id="KW-0472">Membrane</keyword>
<feature type="compositionally biased region" description="Acidic residues" evidence="18">
    <location>
        <begin position="769"/>
        <end position="782"/>
    </location>
</feature>
<dbReference type="SUPFAM" id="SSF53955">
    <property type="entry name" value="Lysozyme-like"/>
    <property type="match status" value="1"/>
</dbReference>
<keyword evidence="3" id="KW-1003">Cell membrane</keyword>